<dbReference type="RefSeq" id="XP_060294205.1">
    <property type="nucleotide sequence ID" value="XM_060446696.1"/>
</dbReference>
<proteinExistence type="predicted"/>
<dbReference type="AlphaFoldDB" id="A0AA40DTL4"/>
<feature type="region of interest" description="Disordered" evidence="1">
    <location>
        <begin position="78"/>
        <end position="101"/>
    </location>
</feature>
<dbReference type="GeneID" id="85329966"/>
<feature type="compositionally biased region" description="Basic and acidic residues" evidence="1">
    <location>
        <begin position="7"/>
        <end position="44"/>
    </location>
</feature>
<keyword evidence="3" id="KW-1185">Reference proteome</keyword>
<accession>A0AA40DTL4</accession>
<sequence length="296" mass="33229">MSHLKRGREDLSPPSESGEKPAAADRSPDLPAEQRAKRVKHGIEGKKKKIIRFKMEPDLARSIKLGSSLCKRILPDIPLVQKPKESPENAQETEPSFPVTHNAAKFEIETMDDENETDSNGLKKIEKRLKKIEKSLSVQPINVAEELESVKKSLATVEANQQYEKARAIFRHEILFNSIKKVSQDVNQIKQQQSIARKQTKEEGYDEIVINLDPDIPAVDTPKANKKGASAGTPKPVDKGWVSPKTGNRKKDSKRAMEQCLRLFMKQMNDAATADSLCSKGELCIQYAEDLLKMME</sequence>
<gene>
    <name evidence="2" type="ORF">B0T26DRAFT_780819</name>
</gene>
<evidence type="ECO:0000313" key="2">
    <source>
        <dbReference type="EMBL" id="KAK0712882.1"/>
    </source>
</evidence>
<organism evidence="2 3">
    <name type="scientific">Lasiosphaeria miniovina</name>
    <dbReference type="NCBI Taxonomy" id="1954250"/>
    <lineage>
        <taxon>Eukaryota</taxon>
        <taxon>Fungi</taxon>
        <taxon>Dikarya</taxon>
        <taxon>Ascomycota</taxon>
        <taxon>Pezizomycotina</taxon>
        <taxon>Sordariomycetes</taxon>
        <taxon>Sordariomycetidae</taxon>
        <taxon>Sordariales</taxon>
        <taxon>Lasiosphaeriaceae</taxon>
        <taxon>Lasiosphaeria</taxon>
    </lineage>
</organism>
<reference evidence="2" key="1">
    <citation type="submission" date="2023-06" db="EMBL/GenBank/DDBJ databases">
        <title>Genome-scale phylogeny and comparative genomics of the fungal order Sordariales.</title>
        <authorList>
            <consortium name="Lawrence Berkeley National Laboratory"/>
            <person name="Hensen N."/>
            <person name="Bonometti L."/>
            <person name="Westerberg I."/>
            <person name="Brannstrom I.O."/>
            <person name="Guillou S."/>
            <person name="Cros-Aarteil S."/>
            <person name="Calhoun S."/>
            <person name="Haridas S."/>
            <person name="Kuo A."/>
            <person name="Mondo S."/>
            <person name="Pangilinan J."/>
            <person name="Riley R."/>
            <person name="LaButti K."/>
            <person name="Andreopoulos B."/>
            <person name="Lipzen A."/>
            <person name="Chen C."/>
            <person name="Yanf M."/>
            <person name="Daum C."/>
            <person name="Ng V."/>
            <person name="Clum A."/>
            <person name="Steindorff A."/>
            <person name="Ohm R."/>
            <person name="Martin F."/>
            <person name="Silar P."/>
            <person name="Natvig D."/>
            <person name="Lalanne C."/>
            <person name="Gautier V."/>
            <person name="Ament-velasquez S.L."/>
            <person name="Kruys A."/>
            <person name="Hutchinson M.I."/>
            <person name="Powell A.J."/>
            <person name="Barry K."/>
            <person name="Miller A.N."/>
            <person name="Grigoriev I.V."/>
            <person name="Debuchy R."/>
            <person name="Gladieux P."/>
            <person name="Thoren M.H."/>
            <person name="Johannesson H."/>
        </authorList>
    </citation>
    <scope>NUCLEOTIDE SEQUENCE</scope>
    <source>
        <strain evidence="2">SMH2392-1A</strain>
    </source>
</reference>
<evidence type="ECO:0000313" key="3">
    <source>
        <dbReference type="Proteomes" id="UP001172101"/>
    </source>
</evidence>
<protein>
    <submittedName>
        <fullName evidence="2">Uncharacterized protein</fullName>
    </submittedName>
</protein>
<comment type="caution">
    <text evidence="2">The sequence shown here is derived from an EMBL/GenBank/DDBJ whole genome shotgun (WGS) entry which is preliminary data.</text>
</comment>
<feature type="region of interest" description="Disordered" evidence="1">
    <location>
        <begin position="219"/>
        <end position="254"/>
    </location>
</feature>
<dbReference type="Proteomes" id="UP001172101">
    <property type="component" value="Unassembled WGS sequence"/>
</dbReference>
<evidence type="ECO:0000256" key="1">
    <source>
        <dbReference type="SAM" id="MobiDB-lite"/>
    </source>
</evidence>
<name>A0AA40DTL4_9PEZI</name>
<feature type="region of interest" description="Disordered" evidence="1">
    <location>
        <begin position="1"/>
        <end position="44"/>
    </location>
</feature>
<dbReference type="EMBL" id="JAUIRO010000005">
    <property type="protein sequence ID" value="KAK0712882.1"/>
    <property type="molecule type" value="Genomic_DNA"/>
</dbReference>